<dbReference type="NCBIfam" id="TIGR00029">
    <property type="entry name" value="S20"/>
    <property type="match status" value="1"/>
</dbReference>
<comment type="function">
    <text evidence="6">Binds directly to 16S ribosomal RNA.</text>
</comment>
<protein>
    <recommendedName>
        <fullName evidence="5 6">Small ribosomal subunit protein bS20</fullName>
    </recommendedName>
</protein>
<evidence type="ECO:0000256" key="6">
    <source>
        <dbReference type="HAMAP-Rule" id="MF_00500"/>
    </source>
</evidence>
<dbReference type="GO" id="GO:1990904">
    <property type="term" value="C:ribonucleoprotein complex"/>
    <property type="evidence" value="ECO:0007669"/>
    <property type="project" value="UniProtKB-KW"/>
</dbReference>
<evidence type="ECO:0000256" key="4">
    <source>
        <dbReference type="ARBA" id="ARBA00023274"/>
    </source>
</evidence>
<evidence type="ECO:0000313" key="8">
    <source>
        <dbReference type="Proteomes" id="UP000281261"/>
    </source>
</evidence>
<keyword evidence="2 6" id="KW-0694">RNA-binding</keyword>
<dbReference type="GO" id="GO:0003735">
    <property type="term" value="F:structural constituent of ribosome"/>
    <property type="evidence" value="ECO:0007669"/>
    <property type="project" value="InterPro"/>
</dbReference>
<organism evidence="7 8">
    <name type="scientific">candidate division Kazan bacterium</name>
    <dbReference type="NCBI Taxonomy" id="2202143"/>
    <lineage>
        <taxon>Bacteria</taxon>
        <taxon>Bacteria division Kazan-3B-28</taxon>
    </lineage>
</organism>
<dbReference type="InterPro" id="IPR002583">
    <property type="entry name" value="Ribosomal_bS20"/>
</dbReference>
<evidence type="ECO:0000313" key="7">
    <source>
        <dbReference type="EMBL" id="RLC37732.1"/>
    </source>
</evidence>
<sequence>MPIIKSAKKRVRSSAKKHKANLAYRTAYKSAVKKARIEKSEENVKAAYRALDKAAQKRVIHPNKAARLKSRIGKK</sequence>
<name>A0A420ZDP8_UNCK3</name>
<keyword evidence="4 6" id="KW-0687">Ribonucleoprotein</keyword>
<keyword evidence="3 6" id="KW-0689">Ribosomal protein</keyword>
<comment type="similarity">
    <text evidence="6">Belongs to the bacterial ribosomal protein bS20 family.</text>
</comment>
<gene>
    <name evidence="6" type="primary">rpsT</name>
    <name evidence="7" type="ORF">DRH29_00955</name>
</gene>
<dbReference type="HAMAP" id="MF_00500">
    <property type="entry name" value="Ribosomal_bS20"/>
    <property type="match status" value="1"/>
</dbReference>
<evidence type="ECO:0000256" key="2">
    <source>
        <dbReference type="ARBA" id="ARBA00022884"/>
    </source>
</evidence>
<comment type="caution">
    <text evidence="7">The sequence shown here is derived from an EMBL/GenBank/DDBJ whole genome shotgun (WGS) entry which is preliminary data.</text>
</comment>
<dbReference type="Proteomes" id="UP000281261">
    <property type="component" value="Unassembled WGS sequence"/>
</dbReference>
<reference evidence="7 8" key="1">
    <citation type="submission" date="2018-06" db="EMBL/GenBank/DDBJ databases">
        <title>Extensive metabolic versatility and redundancy in microbially diverse, dynamic hydrothermal sediments.</title>
        <authorList>
            <person name="Dombrowski N."/>
            <person name="Teske A."/>
            <person name="Baker B.J."/>
        </authorList>
    </citation>
    <scope>NUCLEOTIDE SEQUENCE [LARGE SCALE GENOMIC DNA]</scope>
    <source>
        <strain evidence="7">B79_G16</strain>
    </source>
</reference>
<accession>A0A420ZDP8</accession>
<dbReference type="AlphaFoldDB" id="A0A420ZDP8"/>
<proteinExistence type="inferred from homology"/>
<dbReference type="GO" id="GO:0019843">
    <property type="term" value="F:rRNA binding"/>
    <property type="evidence" value="ECO:0007669"/>
    <property type="project" value="UniProtKB-UniRule"/>
</dbReference>
<dbReference type="InterPro" id="IPR036510">
    <property type="entry name" value="Ribosomal_bS20_sf"/>
</dbReference>
<dbReference type="GO" id="GO:0006412">
    <property type="term" value="P:translation"/>
    <property type="evidence" value="ECO:0007669"/>
    <property type="project" value="UniProtKB-UniRule"/>
</dbReference>
<dbReference type="GO" id="GO:0005840">
    <property type="term" value="C:ribosome"/>
    <property type="evidence" value="ECO:0007669"/>
    <property type="project" value="UniProtKB-KW"/>
</dbReference>
<evidence type="ECO:0000256" key="5">
    <source>
        <dbReference type="ARBA" id="ARBA00035136"/>
    </source>
</evidence>
<dbReference type="Gene3D" id="1.20.58.110">
    <property type="entry name" value="Ribosomal protein S20"/>
    <property type="match status" value="1"/>
</dbReference>
<keyword evidence="1 6" id="KW-0699">rRNA-binding</keyword>
<dbReference type="EMBL" id="QMNG01000002">
    <property type="protein sequence ID" value="RLC37732.1"/>
    <property type="molecule type" value="Genomic_DNA"/>
</dbReference>
<evidence type="ECO:0000256" key="3">
    <source>
        <dbReference type="ARBA" id="ARBA00022980"/>
    </source>
</evidence>
<evidence type="ECO:0000256" key="1">
    <source>
        <dbReference type="ARBA" id="ARBA00022730"/>
    </source>
</evidence>
<dbReference type="Pfam" id="PF01649">
    <property type="entry name" value="Ribosomal_S20p"/>
    <property type="match status" value="1"/>
</dbReference>
<dbReference type="SUPFAM" id="SSF46992">
    <property type="entry name" value="Ribosomal protein S20"/>
    <property type="match status" value="1"/>
</dbReference>